<evidence type="ECO:0000256" key="1">
    <source>
        <dbReference type="SAM" id="Phobius"/>
    </source>
</evidence>
<protein>
    <submittedName>
        <fullName evidence="2">Uncharacterized protein</fullName>
    </submittedName>
</protein>
<reference evidence="2" key="1">
    <citation type="submission" date="2013-11" db="EMBL/GenBank/DDBJ databases">
        <title>The Genome Sequence of Phytophthora parasitica CJ02B3.</title>
        <authorList>
            <consortium name="The Broad Institute Genomics Platform"/>
            <person name="Russ C."/>
            <person name="Tyler B."/>
            <person name="Panabieres F."/>
            <person name="Shan W."/>
            <person name="Tripathy S."/>
            <person name="Grunwald N."/>
            <person name="Machado M."/>
            <person name="Johnson C.S."/>
            <person name="Arredondo F."/>
            <person name="Hong C."/>
            <person name="Coffey M."/>
            <person name="Young S.K."/>
            <person name="Zeng Q."/>
            <person name="Gargeya S."/>
            <person name="Fitzgerald M."/>
            <person name="Abouelleil A."/>
            <person name="Alvarado L."/>
            <person name="Chapman S.B."/>
            <person name="Gainer-Dewar J."/>
            <person name="Goldberg J."/>
            <person name="Griggs A."/>
            <person name="Gujja S."/>
            <person name="Hansen M."/>
            <person name="Howarth C."/>
            <person name="Imamovic A."/>
            <person name="Ireland A."/>
            <person name="Larimer J."/>
            <person name="McCowan C."/>
            <person name="Murphy C."/>
            <person name="Pearson M."/>
            <person name="Poon T.W."/>
            <person name="Priest M."/>
            <person name="Roberts A."/>
            <person name="Saif S."/>
            <person name="Shea T."/>
            <person name="Sykes S."/>
            <person name="Wortman J."/>
            <person name="Nusbaum C."/>
            <person name="Birren B."/>
        </authorList>
    </citation>
    <scope>NUCLEOTIDE SEQUENCE [LARGE SCALE GENOMIC DNA]</scope>
    <source>
        <strain evidence="2">CJ02B3</strain>
    </source>
</reference>
<dbReference type="VEuPathDB" id="FungiDB:PPTG_00975"/>
<dbReference type="Proteomes" id="UP000053236">
    <property type="component" value="Unassembled WGS sequence"/>
</dbReference>
<name>W2HE12_PHYNI</name>
<keyword evidence="1" id="KW-0812">Transmembrane</keyword>
<keyword evidence="1" id="KW-1133">Transmembrane helix</keyword>
<sequence length="147" mass="16248">MLTTATVWQDNMMSALLGLVRAASSVTIRMIAIRHLKIIFASSTVASAINRYVLIFGSISSMGGTSGGVGLQWLRVVEAWRPSFACCIRDLESVVLTRLVESLGNLSTTRYICEHFGMDVHQMQRRTGRQLCRETVFAADEAGRTFT</sequence>
<organism evidence="2">
    <name type="scientific">Phytophthora nicotianae</name>
    <name type="common">Potato buckeye rot agent</name>
    <name type="synonym">Phytophthora parasitica</name>
    <dbReference type="NCBI Taxonomy" id="4792"/>
    <lineage>
        <taxon>Eukaryota</taxon>
        <taxon>Sar</taxon>
        <taxon>Stramenopiles</taxon>
        <taxon>Oomycota</taxon>
        <taxon>Peronosporomycetes</taxon>
        <taxon>Peronosporales</taxon>
        <taxon>Peronosporaceae</taxon>
        <taxon>Phytophthora</taxon>
    </lineage>
</organism>
<keyword evidence="1" id="KW-0472">Membrane</keyword>
<feature type="transmembrane region" description="Helical" evidence="1">
    <location>
        <begin position="52"/>
        <end position="74"/>
    </location>
</feature>
<dbReference type="EMBL" id="KI685117">
    <property type="protein sequence ID" value="ETK92825.1"/>
    <property type="molecule type" value="Genomic_DNA"/>
</dbReference>
<feature type="transmembrane region" description="Helical" evidence="1">
    <location>
        <begin position="12"/>
        <end position="32"/>
    </location>
</feature>
<proteinExistence type="predicted"/>
<dbReference type="AlphaFoldDB" id="W2HE12"/>
<accession>W2HE12</accession>
<gene>
    <name evidence="2" type="ORF">L915_03908</name>
</gene>
<evidence type="ECO:0000313" key="2">
    <source>
        <dbReference type="EMBL" id="ETK92825.1"/>
    </source>
</evidence>
<dbReference type="VEuPathDB" id="FungiDB:PPTG_08071"/>